<dbReference type="Pfam" id="PF09165">
    <property type="entry name" value="Ubiq-Cytc-red_N"/>
    <property type="match status" value="1"/>
</dbReference>
<proteinExistence type="predicted"/>
<dbReference type="EMBL" id="JACEEZ010023159">
    <property type="protein sequence ID" value="KAG0711623.1"/>
    <property type="molecule type" value="Genomic_DNA"/>
</dbReference>
<dbReference type="AlphaFoldDB" id="A0A8J4XQ32"/>
<dbReference type="OrthoDB" id="6372711at2759"/>
<name>A0A8J4XQ32_CHIOP</name>
<dbReference type="InterPro" id="IPR037008">
    <property type="entry name" value="bc1_Rieske_TM_sf"/>
</dbReference>
<evidence type="ECO:0000259" key="2">
    <source>
        <dbReference type="Pfam" id="PF09165"/>
    </source>
</evidence>
<dbReference type="GO" id="GO:0008121">
    <property type="term" value="F:quinol-cytochrome-c reductase activity"/>
    <property type="evidence" value="ECO:0007669"/>
    <property type="project" value="InterPro"/>
</dbReference>
<dbReference type="Pfam" id="PF02921">
    <property type="entry name" value="UCR_TM"/>
    <property type="match status" value="1"/>
</dbReference>
<evidence type="ECO:0000259" key="1">
    <source>
        <dbReference type="Pfam" id="PF02921"/>
    </source>
</evidence>
<keyword evidence="4" id="KW-1185">Reference proteome</keyword>
<dbReference type="InterPro" id="IPR015248">
    <property type="entry name" value="UQCRFS1_N"/>
</dbReference>
<protein>
    <submittedName>
        <fullName evidence="3">Cytochrome b-c1 complex subunit Rieske, mitochondrial</fullName>
    </submittedName>
</protein>
<comment type="caution">
    <text evidence="3">The sequence shown here is derived from an EMBL/GenBank/DDBJ whole genome shotgun (WGS) entry which is preliminary data.</text>
</comment>
<evidence type="ECO:0000313" key="3">
    <source>
        <dbReference type="EMBL" id="KAG0711623.1"/>
    </source>
</evidence>
<organism evidence="3 4">
    <name type="scientific">Chionoecetes opilio</name>
    <name type="common">Atlantic snow crab</name>
    <name type="synonym">Cancer opilio</name>
    <dbReference type="NCBI Taxonomy" id="41210"/>
    <lineage>
        <taxon>Eukaryota</taxon>
        <taxon>Metazoa</taxon>
        <taxon>Ecdysozoa</taxon>
        <taxon>Arthropoda</taxon>
        <taxon>Crustacea</taxon>
        <taxon>Multicrustacea</taxon>
        <taxon>Malacostraca</taxon>
        <taxon>Eumalacostraca</taxon>
        <taxon>Eucarida</taxon>
        <taxon>Decapoda</taxon>
        <taxon>Pleocyemata</taxon>
        <taxon>Brachyura</taxon>
        <taxon>Eubrachyura</taxon>
        <taxon>Majoidea</taxon>
        <taxon>Majidae</taxon>
        <taxon>Chionoecetes</taxon>
    </lineage>
</organism>
<gene>
    <name evidence="3" type="primary">UQCRFS1_1</name>
    <name evidence="3" type="ORF">GWK47_020174</name>
</gene>
<dbReference type="Gene3D" id="1.20.5.270">
    <property type="entry name" value="Ubiquinol cytochrome reductase, transmembrane domain"/>
    <property type="match status" value="1"/>
</dbReference>
<dbReference type="Proteomes" id="UP000770661">
    <property type="component" value="Unassembled WGS sequence"/>
</dbReference>
<accession>A0A8J4XQ32</accession>
<dbReference type="InterPro" id="IPR004192">
    <property type="entry name" value="Rieske_TM"/>
</dbReference>
<dbReference type="Gene3D" id="2.10.210.10">
    <property type="entry name" value="Cytochrome Bc1 Complex, Chain I"/>
    <property type="match status" value="1"/>
</dbReference>
<reference evidence="3" key="1">
    <citation type="submission" date="2020-07" db="EMBL/GenBank/DDBJ databases">
        <title>The High-quality genome of the commercially important snow crab, Chionoecetes opilio.</title>
        <authorList>
            <person name="Jeong J.-H."/>
            <person name="Ryu S."/>
        </authorList>
    </citation>
    <scope>NUCLEOTIDE SEQUENCE</scope>
    <source>
        <strain evidence="3">MADBK_172401_WGS</strain>
        <tissue evidence="3">Digestive gland</tissue>
    </source>
</reference>
<evidence type="ECO:0000313" key="4">
    <source>
        <dbReference type="Proteomes" id="UP000770661"/>
    </source>
</evidence>
<feature type="domain" description="Cytochrome b-c1 complex subunit Rieske transmembrane" evidence="1">
    <location>
        <begin position="80"/>
        <end position="124"/>
    </location>
</feature>
<sequence>MLSYISRSSHLAPALKSSAQAVANGSKNIVPGVYEGGAAPVLVQPPPLVLTHSAMAKRCATGPVRATAGVAVSSQVRYAHTDIQVPDFSDYRRDDVKDVRAKSGESVSNRRSFTYMLVGGNEVADSAARMALTDVNTTPFPLPLSVAKRLISRVCRSTWNNTLGDTLRITSMGQYRNDSSPQP</sequence>
<feature type="domain" description="Ubiquinol-cytochrome c reductase iron-sulphur subunit N-terminal" evidence="2">
    <location>
        <begin position="2"/>
        <end position="77"/>
    </location>
</feature>
<dbReference type="SUPFAM" id="SSF81502">
    <property type="entry name" value="ISP transmembrane anchor"/>
    <property type="match status" value="1"/>
</dbReference>